<keyword evidence="5" id="KW-0963">Cytoplasm</keyword>
<dbReference type="PANTHER" id="PTHR11839:SF15">
    <property type="entry name" value="URIDINE DIPHOSPHATE GLUCOSE PYROPHOSPHATASE NUDT14"/>
    <property type="match status" value="1"/>
</dbReference>
<dbReference type="PROSITE" id="PS51462">
    <property type="entry name" value="NUDIX"/>
    <property type="match status" value="1"/>
</dbReference>
<dbReference type="Proteomes" id="UP001318040">
    <property type="component" value="Chromosome 29"/>
</dbReference>
<dbReference type="EC" id="3.6.1.45" evidence="10"/>
<comment type="function">
    <text evidence="9">Hydrolyzes UDP-glucose to glucose 1-phosphate and UMP and ADP-ribose to ribose 5-phosphate and AMP. The physiological substrate is probably UDP-glucose. Poor activity on other substrates such as ADP-glucose, CDP-glucose, GDP-glucose and GDP-mannose.</text>
</comment>
<comment type="cofactor">
    <cofactor evidence="1">
        <name>Mg(2+)</name>
        <dbReference type="ChEBI" id="CHEBI:18420"/>
    </cofactor>
</comment>
<gene>
    <name evidence="15" type="primary">NUDT14</name>
</gene>
<keyword evidence="6" id="KW-0378">Hydrolase</keyword>
<comment type="subunit">
    <text evidence="4">Homodimer.</text>
</comment>
<dbReference type="GO" id="GO:0046872">
    <property type="term" value="F:metal ion binding"/>
    <property type="evidence" value="ECO:0007669"/>
    <property type="project" value="InterPro"/>
</dbReference>
<dbReference type="GO" id="GO:0005737">
    <property type="term" value="C:cytoplasm"/>
    <property type="evidence" value="ECO:0007669"/>
    <property type="project" value="UniProtKB-SubCell"/>
</dbReference>
<keyword evidence="14" id="KW-1185">Reference proteome</keyword>
<evidence type="ECO:0000313" key="15">
    <source>
        <dbReference type="RefSeq" id="XP_032818646.1"/>
    </source>
</evidence>
<evidence type="ECO:0000256" key="7">
    <source>
        <dbReference type="ARBA" id="ARBA00022842"/>
    </source>
</evidence>
<evidence type="ECO:0000256" key="12">
    <source>
        <dbReference type="ARBA" id="ARBA00080475"/>
    </source>
</evidence>
<dbReference type="CTD" id="256281"/>
<name>A0AAJ7X289_PETMA</name>
<comment type="catalytic activity">
    <reaction evidence="8">
        <text>UDP-sugar + H2O = UMP + alpha-D-aldose 1-phosphate.</text>
        <dbReference type="EC" id="3.6.1.45"/>
    </reaction>
</comment>
<feature type="domain" description="Nudix hydrolase" evidence="13">
    <location>
        <begin position="38"/>
        <end position="219"/>
    </location>
</feature>
<protein>
    <recommendedName>
        <fullName evidence="11">Uridine diphosphate glucose pyrophosphatase NUDT14</fullName>
        <ecNumber evidence="10">3.6.1.45</ecNumber>
    </recommendedName>
    <alternativeName>
        <fullName evidence="12">Nucleoside diphosphate-linked moiety X motif 14</fullName>
    </alternativeName>
</protein>
<dbReference type="Gene3D" id="3.90.79.10">
    <property type="entry name" value="Nucleoside Triphosphate Pyrophosphohydrolase"/>
    <property type="match status" value="1"/>
</dbReference>
<accession>A0AAJ7X289</accession>
<evidence type="ECO:0000256" key="8">
    <source>
        <dbReference type="ARBA" id="ARBA00051086"/>
    </source>
</evidence>
<dbReference type="RefSeq" id="XP_032818646.1">
    <property type="nucleotide sequence ID" value="XM_032962755.1"/>
</dbReference>
<organism evidence="14 15">
    <name type="scientific">Petromyzon marinus</name>
    <name type="common">Sea lamprey</name>
    <dbReference type="NCBI Taxonomy" id="7757"/>
    <lineage>
        <taxon>Eukaryota</taxon>
        <taxon>Metazoa</taxon>
        <taxon>Chordata</taxon>
        <taxon>Craniata</taxon>
        <taxon>Vertebrata</taxon>
        <taxon>Cyclostomata</taxon>
        <taxon>Hyperoartia</taxon>
        <taxon>Petromyzontiformes</taxon>
        <taxon>Petromyzontidae</taxon>
        <taxon>Petromyzon</taxon>
    </lineage>
</organism>
<dbReference type="InterPro" id="IPR004385">
    <property type="entry name" value="NDP_pyrophosphatase"/>
</dbReference>
<dbReference type="GO" id="GO:0006753">
    <property type="term" value="P:nucleoside phosphate metabolic process"/>
    <property type="evidence" value="ECO:0007669"/>
    <property type="project" value="TreeGrafter"/>
</dbReference>
<dbReference type="PANTHER" id="PTHR11839">
    <property type="entry name" value="UDP/ADP-SUGAR PYROPHOSPHATASE"/>
    <property type="match status" value="1"/>
</dbReference>
<keyword evidence="7" id="KW-0460">Magnesium</keyword>
<comment type="subcellular location">
    <subcellularLocation>
        <location evidence="2">Cytoplasm</location>
    </subcellularLocation>
</comment>
<evidence type="ECO:0000256" key="2">
    <source>
        <dbReference type="ARBA" id="ARBA00004496"/>
    </source>
</evidence>
<dbReference type="KEGG" id="pmrn:116947238"/>
<dbReference type="InterPro" id="IPR015797">
    <property type="entry name" value="NUDIX_hydrolase-like_dom_sf"/>
</dbReference>
<dbReference type="SUPFAM" id="SSF55811">
    <property type="entry name" value="Nudix"/>
    <property type="match status" value="1"/>
</dbReference>
<dbReference type="GO" id="GO:0008768">
    <property type="term" value="F:UDP-sugar diphosphatase activity"/>
    <property type="evidence" value="ECO:0007669"/>
    <property type="project" value="UniProtKB-EC"/>
</dbReference>
<comment type="similarity">
    <text evidence="3">Belongs to the Nudix hydrolase family.</text>
</comment>
<evidence type="ECO:0000256" key="4">
    <source>
        <dbReference type="ARBA" id="ARBA00011738"/>
    </source>
</evidence>
<evidence type="ECO:0000256" key="10">
    <source>
        <dbReference type="ARBA" id="ARBA00066480"/>
    </source>
</evidence>
<sequence>MDDVSGVSVEPCAASRYLRPHRISYTQNGVRKTWDFMETHDSVAILLFNTTRRCFVFVKQFRPAVYVNEREWRRKQRLVEATEAAGTRVLRGARGEGVGDEGGPALPGSAGVTCELCAGILDHPGVSAAETARLELMEECGYDVPLEELHCVTSYRTGVGVSGARQTLYYAAVTDAMHTGPGGGRSDEGELIELMELPLEHAAQFMDAADIERPLGVLYGLLWFLSNVAPSLPNTSPGPAPAVAPTLTQ</sequence>
<dbReference type="GO" id="GO:0019693">
    <property type="term" value="P:ribose phosphate metabolic process"/>
    <property type="evidence" value="ECO:0007669"/>
    <property type="project" value="TreeGrafter"/>
</dbReference>
<evidence type="ECO:0000256" key="1">
    <source>
        <dbReference type="ARBA" id="ARBA00001946"/>
    </source>
</evidence>
<reference evidence="15" key="1">
    <citation type="submission" date="2025-08" db="UniProtKB">
        <authorList>
            <consortium name="RefSeq"/>
        </authorList>
    </citation>
    <scope>IDENTIFICATION</scope>
    <source>
        <tissue evidence="15">Sperm</tissue>
    </source>
</reference>
<evidence type="ECO:0000256" key="9">
    <source>
        <dbReference type="ARBA" id="ARBA00054674"/>
    </source>
</evidence>
<dbReference type="AlphaFoldDB" id="A0AAJ7X289"/>
<evidence type="ECO:0000256" key="6">
    <source>
        <dbReference type="ARBA" id="ARBA00022801"/>
    </source>
</evidence>
<evidence type="ECO:0000256" key="5">
    <source>
        <dbReference type="ARBA" id="ARBA00022490"/>
    </source>
</evidence>
<dbReference type="FunFam" id="3.90.79.10:FF:000035">
    <property type="entry name" value="Uridine diphosphate glucose pyrophosphatase"/>
    <property type="match status" value="1"/>
</dbReference>
<dbReference type="NCBIfam" id="TIGR00052">
    <property type="entry name" value="nudix-type nucleoside diphosphatase, YffH/AdpP family"/>
    <property type="match status" value="1"/>
</dbReference>
<dbReference type="InterPro" id="IPR000086">
    <property type="entry name" value="NUDIX_hydrolase_dom"/>
</dbReference>
<evidence type="ECO:0000256" key="11">
    <source>
        <dbReference type="ARBA" id="ARBA00071467"/>
    </source>
</evidence>
<proteinExistence type="inferred from homology"/>
<dbReference type="CDD" id="cd18887">
    <property type="entry name" value="NUDIX_UGPPase_Nudt14"/>
    <property type="match status" value="1"/>
</dbReference>
<evidence type="ECO:0000313" key="14">
    <source>
        <dbReference type="Proteomes" id="UP001318040"/>
    </source>
</evidence>
<evidence type="ECO:0000259" key="13">
    <source>
        <dbReference type="PROSITE" id="PS51462"/>
    </source>
</evidence>
<evidence type="ECO:0000256" key="3">
    <source>
        <dbReference type="ARBA" id="ARBA00005582"/>
    </source>
</evidence>